<comment type="similarity">
    <text evidence="2">Belongs to the SusD family.</text>
</comment>
<evidence type="ECO:0000256" key="3">
    <source>
        <dbReference type="ARBA" id="ARBA00022729"/>
    </source>
</evidence>
<dbReference type="Proteomes" id="UP001310022">
    <property type="component" value="Unassembled WGS sequence"/>
</dbReference>
<dbReference type="InterPro" id="IPR012944">
    <property type="entry name" value="SusD_RagB_dom"/>
</dbReference>
<keyword evidence="5" id="KW-0998">Cell outer membrane</keyword>
<dbReference type="InterPro" id="IPR033985">
    <property type="entry name" value="SusD-like_N"/>
</dbReference>
<feature type="domain" description="RagB/SusD" evidence="6">
    <location>
        <begin position="327"/>
        <end position="457"/>
    </location>
</feature>
<dbReference type="InterPro" id="IPR011990">
    <property type="entry name" value="TPR-like_helical_dom_sf"/>
</dbReference>
<comment type="caution">
    <text evidence="8">The sequence shown here is derived from an EMBL/GenBank/DDBJ whole genome shotgun (WGS) entry which is preliminary data.</text>
</comment>
<keyword evidence="3" id="KW-0732">Signal</keyword>
<dbReference type="GO" id="GO:0009279">
    <property type="term" value="C:cell outer membrane"/>
    <property type="evidence" value="ECO:0007669"/>
    <property type="project" value="UniProtKB-SubCell"/>
</dbReference>
<evidence type="ECO:0000256" key="2">
    <source>
        <dbReference type="ARBA" id="ARBA00006275"/>
    </source>
</evidence>
<evidence type="ECO:0000256" key="1">
    <source>
        <dbReference type="ARBA" id="ARBA00004442"/>
    </source>
</evidence>
<organism evidence="8 9">
    <name type="scientific">Persicobacter diffluens</name>
    <dbReference type="NCBI Taxonomy" id="981"/>
    <lineage>
        <taxon>Bacteria</taxon>
        <taxon>Pseudomonadati</taxon>
        <taxon>Bacteroidota</taxon>
        <taxon>Cytophagia</taxon>
        <taxon>Cytophagales</taxon>
        <taxon>Persicobacteraceae</taxon>
        <taxon>Persicobacter</taxon>
    </lineage>
</organism>
<evidence type="ECO:0008006" key="10">
    <source>
        <dbReference type="Google" id="ProtNLM"/>
    </source>
</evidence>
<sequence length="460" mass="50544">MKYKILILALVVLLGACSEKLDLKPTDTIETSRAYQSFDDLEAGLAGAYSSASGTSAISTSSYQTDMTKMATGGRNIGVTQYNWNYNALGTGVEFTFGWATNYIAINGINLLLAGVESIVPSEEEMERHKQIKGEAIALRAYLHFELFRNYAESYTDGGKLVAPYMTESVISSPERLTVSAFVSQLKADIEEAKSLLAGYDPATPIYVSTSFLQALELKLALYQEDYTKVIAIADTLLGMYDIADIMEIGEVFDRAINSEAGVIFKFAIPDNGGRIGAIWQDSNGTVNFEVTQDFINKFSTTHVDVRQAINVSEYDGLNVVGKYLGTDAAVGASDFFVFRAEEILLSRAEAYYYSGDEIKALADLNTLRAARLEGFVNGAENGIVLLNAIKTERAIELAFEGHRWFDIRRWGDDIIRVDVTAATTPKLLSGGDYRFVMPIPNHELLANTSMVQNPGYQTN</sequence>
<evidence type="ECO:0000256" key="5">
    <source>
        <dbReference type="ARBA" id="ARBA00023237"/>
    </source>
</evidence>
<reference evidence="8 9" key="1">
    <citation type="submission" date="2021-12" db="EMBL/GenBank/DDBJ databases">
        <title>Genome sequencing of bacteria with rrn-lacking chromosome and rrn-plasmid.</title>
        <authorList>
            <person name="Anda M."/>
            <person name="Iwasaki W."/>
        </authorList>
    </citation>
    <scope>NUCLEOTIDE SEQUENCE [LARGE SCALE GENOMIC DNA]</scope>
    <source>
        <strain evidence="8 9">NBRC 15940</strain>
    </source>
</reference>
<evidence type="ECO:0000313" key="8">
    <source>
        <dbReference type="EMBL" id="GJM59938.1"/>
    </source>
</evidence>
<keyword evidence="9" id="KW-1185">Reference proteome</keyword>
<dbReference type="EMBL" id="BQKE01000001">
    <property type="protein sequence ID" value="GJM59938.1"/>
    <property type="molecule type" value="Genomic_DNA"/>
</dbReference>
<gene>
    <name evidence="8" type="ORF">PEDI_04900</name>
</gene>
<evidence type="ECO:0000259" key="7">
    <source>
        <dbReference type="Pfam" id="PF14322"/>
    </source>
</evidence>
<feature type="domain" description="SusD-like N-terminal" evidence="7">
    <location>
        <begin position="21"/>
        <end position="198"/>
    </location>
</feature>
<accession>A0AAN5AKJ0</accession>
<name>A0AAN5AKJ0_9BACT</name>
<dbReference type="PROSITE" id="PS51257">
    <property type="entry name" value="PROKAR_LIPOPROTEIN"/>
    <property type="match status" value="1"/>
</dbReference>
<evidence type="ECO:0000256" key="4">
    <source>
        <dbReference type="ARBA" id="ARBA00023136"/>
    </source>
</evidence>
<dbReference type="SUPFAM" id="SSF48452">
    <property type="entry name" value="TPR-like"/>
    <property type="match status" value="1"/>
</dbReference>
<keyword evidence="4" id="KW-0472">Membrane</keyword>
<evidence type="ECO:0000259" key="6">
    <source>
        <dbReference type="Pfam" id="PF07980"/>
    </source>
</evidence>
<protein>
    <recommendedName>
        <fullName evidence="10">RagB/SusD family nutrient uptake outer membrane protein</fullName>
    </recommendedName>
</protein>
<dbReference type="Pfam" id="PF07980">
    <property type="entry name" value="SusD_RagB"/>
    <property type="match status" value="1"/>
</dbReference>
<dbReference type="RefSeq" id="WP_338235837.1">
    <property type="nucleotide sequence ID" value="NZ_BQKE01000001.1"/>
</dbReference>
<dbReference type="Gene3D" id="1.25.40.390">
    <property type="match status" value="1"/>
</dbReference>
<dbReference type="AlphaFoldDB" id="A0AAN5AKJ0"/>
<evidence type="ECO:0000313" key="9">
    <source>
        <dbReference type="Proteomes" id="UP001310022"/>
    </source>
</evidence>
<comment type="subcellular location">
    <subcellularLocation>
        <location evidence="1">Cell outer membrane</location>
    </subcellularLocation>
</comment>
<dbReference type="Pfam" id="PF14322">
    <property type="entry name" value="SusD-like_3"/>
    <property type="match status" value="1"/>
</dbReference>
<proteinExistence type="inferred from homology"/>